<dbReference type="Gene3D" id="2.20.140.10">
    <property type="entry name" value="WGR domain"/>
    <property type="match status" value="1"/>
</dbReference>
<dbReference type="SUPFAM" id="SSF142921">
    <property type="entry name" value="WGR domain-like"/>
    <property type="match status" value="1"/>
</dbReference>
<dbReference type="Pfam" id="PF05406">
    <property type="entry name" value="WGR"/>
    <property type="match status" value="1"/>
</dbReference>
<dbReference type="PANTHER" id="PTHR30634">
    <property type="entry name" value="OUTER MEMBRANE LOLAB LIPOPROTEIN INSERTION APPARATUS"/>
    <property type="match status" value="1"/>
</dbReference>
<reference evidence="2 3" key="1">
    <citation type="submission" date="2018-06" db="EMBL/GenBank/DDBJ databases">
        <authorList>
            <consortium name="Pathogen Informatics"/>
            <person name="Doyle S."/>
        </authorList>
    </citation>
    <scope>NUCLEOTIDE SEQUENCE [LARGE SCALE GENOMIC DNA]</scope>
    <source>
        <strain evidence="2 3">NCTC9426</strain>
    </source>
</reference>
<dbReference type="InterPro" id="IPR049809">
    <property type="entry name" value="YehF/YfeS-like_WGR"/>
</dbReference>
<sequence length="245" mass="28859">MKHAYIFNDEKSHKFWVIDYDETLDYLCVNFGKIGTAGKYQIKEFDDNEECQKQAQKLINSKIKKGYMFTDDFDFINHLYFDDIEYGLDEKTSHPNFTAHFKDEIYLSCYDEESPFGNDAGADTFADLEEYIRKHNDKDILNFPYKIMMSWGYQHYIPPTHANIQEAVLKELLDKDSDFVTQLDQVIIATAFGQIKIMGKINLELKELALLALERIKKSFVILGYDKSKITQMLYRDLENFKYCI</sequence>
<evidence type="ECO:0000313" key="2">
    <source>
        <dbReference type="EMBL" id="STY91179.1"/>
    </source>
</evidence>
<dbReference type="CDD" id="cd07996">
    <property type="entry name" value="WGR_MMR_like"/>
    <property type="match status" value="1"/>
</dbReference>
<feature type="domain" description="WGR" evidence="1">
    <location>
        <begin position="1"/>
        <end position="80"/>
    </location>
</feature>
<dbReference type="SMART" id="SM00773">
    <property type="entry name" value="WGR"/>
    <property type="match status" value="1"/>
</dbReference>
<dbReference type="InterPro" id="IPR036930">
    <property type="entry name" value="WGR_dom_sf"/>
</dbReference>
<dbReference type="EMBL" id="UGPZ01000002">
    <property type="protein sequence ID" value="STY91179.1"/>
    <property type="molecule type" value="Genomic_DNA"/>
</dbReference>
<accession>A0A378PSQ7</accession>
<dbReference type="RefSeq" id="WP_115369139.1">
    <property type="nucleotide sequence ID" value="NZ_UGPZ01000002.1"/>
</dbReference>
<dbReference type="PANTHER" id="PTHR30634:SF13">
    <property type="entry name" value="PROTEIN YEHF"/>
    <property type="match status" value="1"/>
</dbReference>
<dbReference type="InterPro" id="IPR008893">
    <property type="entry name" value="WGR_domain"/>
</dbReference>
<protein>
    <submittedName>
        <fullName evidence="2">WGR domain</fullName>
    </submittedName>
</protein>
<dbReference type="AlphaFoldDB" id="A0A378PSQ7"/>
<evidence type="ECO:0000259" key="1">
    <source>
        <dbReference type="PROSITE" id="PS51977"/>
    </source>
</evidence>
<dbReference type="InterPro" id="IPR050458">
    <property type="entry name" value="LolB"/>
</dbReference>
<proteinExistence type="predicted"/>
<evidence type="ECO:0000313" key="3">
    <source>
        <dbReference type="Proteomes" id="UP000254133"/>
    </source>
</evidence>
<name>A0A378PSQ7_MORBO</name>
<dbReference type="Proteomes" id="UP000254133">
    <property type="component" value="Unassembled WGS sequence"/>
</dbReference>
<organism evidence="2 3">
    <name type="scientific">Moraxella bovis</name>
    <dbReference type="NCBI Taxonomy" id="476"/>
    <lineage>
        <taxon>Bacteria</taxon>
        <taxon>Pseudomonadati</taxon>
        <taxon>Pseudomonadota</taxon>
        <taxon>Gammaproteobacteria</taxon>
        <taxon>Moraxellales</taxon>
        <taxon>Moraxellaceae</taxon>
        <taxon>Moraxella</taxon>
    </lineage>
</organism>
<dbReference type="PROSITE" id="PS51977">
    <property type="entry name" value="WGR"/>
    <property type="match status" value="1"/>
</dbReference>
<gene>
    <name evidence="2" type="ORF">NCTC9426_01217</name>
</gene>